<accession>A0ACC3DXK5</accession>
<reference evidence="1" key="1">
    <citation type="submission" date="2024-09" db="EMBL/GenBank/DDBJ databases">
        <title>Black Yeasts Isolated from many extreme environments.</title>
        <authorList>
            <person name="Coleine C."/>
            <person name="Stajich J.E."/>
            <person name="Selbmann L."/>
        </authorList>
    </citation>
    <scope>NUCLEOTIDE SEQUENCE</scope>
    <source>
        <strain evidence="1">CCFEE 5737</strain>
    </source>
</reference>
<evidence type="ECO:0000313" key="2">
    <source>
        <dbReference type="Proteomes" id="UP001186974"/>
    </source>
</evidence>
<keyword evidence="2" id="KW-1185">Reference proteome</keyword>
<gene>
    <name evidence="1" type="ORF">LTS18_006541</name>
</gene>
<protein>
    <submittedName>
        <fullName evidence="1">Uncharacterized protein</fullName>
    </submittedName>
</protein>
<organism evidence="1 2">
    <name type="scientific">Coniosporium uncinatum</name>
    <dbReference type="NCBI Taxonomy" id="93489"/>
    <lineage>
        <taxon>Eukaryota</taxon>
        <taxon>Fungi</taxon>
        <taxon>Dikarya</taxon>
        <taxon>Ascomycota</taxon>
        <taxon>Pezizomycotina</taxon>
        <taxon>Dothideomycetes</taxon>
        <taxon>Dothideomycetes incertae sedis</taxon>
        <taxon>Coniosporium</taxon>
    </lineage>
</organism>
<dbReference type="Proteomes" id="UP001186974">
    <property type="component" value="Unassembled WGS sequence"/>
</dbReference>
<comment type="caution">
    <text evidence="1">The sequence shown here is derived from an EMBL/GenBank/DDBJ whole genome shotgun (WGS) entry which is preliminary data.</text>
</comment>
<sequence>MLAVRSASIVLTTILHQAQQTMKGLGTAELIDSPSYGNLHRSVRNKLISLRRYTHAFTIEPHVFRVEKVADNGNSNVYAVTLSGPLRHIGIRFVFRELKRVGLPA</sequence>
<proteinExistence type="predicted"/>
<name>A0ACC3DXK5_9PEZI</name>
<evidence type="ECO:0000313" key="1">
    <source>
        <dbReference type="EMBL" id="KAK3081457.1"/>
    </source>
</evidence>
<dbReference type="EMBL" id="JAWDJW010000159">
    <property type="protein sequence ID" value="KAK3081457.1"/>
    <property type="molecule type" value="Genomic_DNA"/>
</dbReference>